<organism evidence="3 4">
    <name type="scientific">Cymbomonas tetramitiformis</name>
    <dbReference type="NCBI Taxonomy" id="36881"/>
    <lineage>
        <taxon>Eukaryota</taxon>
        <taxon>Viridiplantae</taxon>
        <taxon>Chlorophyta</taxon>
        <taxon>Pyramimonadophyceae</taxon>
        <taxon>Pyramimonadales</taxon>
        <taxon>Pyramimonadaceae</taxon>
        <taxon>Cymbomonas</taxon>
    </lineage>
</organism>
<name>A0AAE0BPK6_9CHLO</name>
<comment type="caution">
    <text evidence="3">The sequence shown here is derived from an EMBL/GenBank/DDBJ whole genome shotgun (WGS) entry which is preliminary data.</text>
</comment>
<dbReference type="AlphaFoldDB" id="A0AAE0BPK6"/>
<gene>
    <name evidence="3" type="ORF">CYMTET_50355</name>
</gene>
<reference evidence="3 4" key="1">
    <citation type="journal article" date="2015" name="Genome Biol. Evol.">
        <title>Comparative Genomics of a Bacterivorous Green Alga Reveals Evolutionary Causalities and Consequences of Phago-Mixotrophic Mode of Nutrition.</title>
        <authorList>
            <person name="Burns J.A."/>
            <person name="Paasch A."/>
            <person name="Narechania A."/>
            <person name="Kim E."/>
        </authorList>
    </citation>
    <scope>NUCLEOTIDE SEQUENCE [LARGE SCALE GENOMIC DNA]</scope>
    <source>
        <strain evidence="3 4">PLY_AMNH</strain>
    </source>
</reference>
<keyword evidence="2" id="KW-0812">Transmembrane</keyword>
<dbReference type="Proteomes" id="UP001190700">
    <property type="component" value="Unassembled WGS sequence"/>
</dbReference>
<keyword evidence="2" id="KW-1133">Transmembrane helix</keyword>
<evidence type="ECO:0000256" key="1">
    <source>
        <dbReference type="SAM" id="MobiDB-lite"/>
    </source>
</evidence>
<protein>
    <submittedName>
        <fullName evidence="3">Uncharacterized protein</fullName>
    </submittedName>
</protein>
<keyword evidence="2" id="KW-0472">Membrane</keyword>
<feature type="transmembrane region" description="Helical" evidence="2">
    <location>
        <begin position="7"/>
        <end position="23"/>
    </location>
</feature>
<dbReference type="EMBL" id="LGRX02033836">
    <property type="protein sequence ID" value="KAK3239745.1"/>
    <property type="molecule type" value="Genomic_DNA"/>
</dbReference>
<evidence type="ECO:0000256" key="2">
    <source>
        <dbReference type="SAM" id="Phobius"/>
    </source>
</evidence>
<evidence type="ECO:0000313" key="3">
    <source>
        <dbReference type="EMBL" id="KAK3239745.1"/>
    </source>
</evidence>
<sequence>MRIKQGALFAAAFISVICVHILFHSRHDEHLESHKADDLRSRIASVARQEDLAKRIASRQGTTFEQELDELDFELGAHIQPAEQAEDGRILSGLDASANEEPGDPTLGDDSLVEPEEEDQALEHQQLVDPEADDANGLNDGSSNPRALEKCGDQSGGFQGWRAAMPQPLNVPGHSALVLNQAYREARNPFDPDGRRANGWPGRLQVVIKPEEIEYDLSGEGMLRAEPHMPGGNAFQIVNRFQKIGTEDSFFVRLVGPAIVVGAVRLARTMVQGGGYMKATYTAEYVIKEAGVYSIQVWLEYKALPNDIVEKANPKGMDKDPLKANANTFRRQDILLYTALVDARYPSESAAMAGERARDFGVASSEAPLGPQACASTELPGRLASFTLFFLVSWLAPCRPQFTTRVLKPSVTPLLLSIPSSLDAEFALLSCAQPSPCLATAQFLPLAVSLFRLRSAGCVDSEPIMPLPGLVANEQPAPSVQSPGSRAHVGSRLRIAEQKACYSLPCTHAALRVARRRDLRTPA</sequence>
<accession>A0AAE0BPK6</accession>
<feature type="region of interest" description="Disordered" evidence="1">
    <location>
        <begin position="95"/>
        <end position="160"/>
    </location>
</feature>
<proteinExistence type="predicted"/>
<keyword evidence="4" id="KW-1185">Reference proteome</keyword>
<evidence type="ECO:0000313" key="4">
    <source>
        <dbReference type="Proteomes" id="UP001190700"/>
    </source>
</evidence>
<feature type="compositionally biased region" description="Acidic residues" evidence="1">
    <location>
        <begin position="111"/>
        <end position="120"/>
    </location>
</feature>